<protein>
    <submittedName>
        <fullName evidence="4">Ankyrin repeat protein</fullName>
    </submittedName>
</protein>
<keyword evidence="1" id="KW-0677">Repeat</keyword>
<evidence type="ECO:0000256" key="3">
    <source>
        <dbReference type="PROSITE-ProRule" id="PRU00023"/>
    </source>
</evidence>
<dbReference type="InterPro" id="IPR002110">
    <property type="entry name" value="Ankyrin_rpt"/>
</dbReference>
<dbReference type="STRING" id="2880.D7G1C5"/>
<feature type="repeat" description="ANK" evidence="3">
    <location>
        <begin position="220"/>
        <end position="252"/>
    </location>
</feature>
<keyword evidence="5" id="KW-1185">Reference proteome</keyword>
<sequence>MGSAAGKLFRGGGTKIEFMESTKMPTAKDMDMRRRNSLMFFMRDWQESSTFEEQEASMLQIKKYHQMEAKVSQDDPILAKMNKIPLQISLGDMRLLRETVIMKWKDINRSYQGPLLGETVLHRVCREGYLGALKFMLDPNSKSIFETETVDPNILNKRKRTALMLCFTSPHFTEITKNFGLEQDTETGLGVPRPRRPDTAQGTIDLLLEHGIDPRQTCMTGETALHFAVSLRHGEAAEILLKRSQDLVNEADKDGDRAIHLAVQNGDHEIVNLLVDYQADINSPNYRRVTPLAVACKRQDWQMVNHLLDKKLARAVGDREADAARLKALKAYGQWVPYTDKMGGGIFYYNKVSRESRRQAPEDYVKDKEYVMKSATFGMHFYH</sequence>
<dbReference type="PANTHER" id="PTHR24123:SF33">
    <property type="entry name" value="PROTEIN HOS4"/>
    <property type="match status" value="1"/>
</dbReference>
<dbReference type="OrthoDB" id="43922at2759"/>
<dbReference type="InterPro" id="IPR051165">
    <property type="entry name" value="Multifunctional_ANK_Repeat"/>
</dbReference>
<accession>D7G1C5</accession>
<dbReference type="InterPro" id="IPR036770">
    <property type="entry name" value="Ankyrin_rpt-contain_sf"/>
</dbReference>
<dbReference type="PANTHER" id="PTHR24123">
    <property type="entry name" value="ANKYRIN REPEAT-CONTAINING"/>
    <property type="match status" value="1"/>
</dbReference>
<evidence type="ECO:0000313" key="5">
    <source>
        <dbReference type="Proteomes" id="UP000002630"/>
    </source>
</evidence>
<dbReference type="Pfam" id="PF12796">
    <property type="entry name" value="Ank_2"/>
    <property type="match status" value="1"/>
</dbReference>
<dbReference type="SUPFAM" id="SSF48403">
    <property type="entry name" value="Ankyrin repeat"/>
    <property type="match status" value="1"/>
</dbReference>
<name>D7G1C5_ECTSI</name>
<keyword evidence="2 3" id="KW-0040">ANK repeat</keyword>
<gene>
    <name evidence="4" type="ORF">Esi_0446_0021</name>
</gene>
<dbReference type="InParanoid" id="D7G1C5"/>
<dbReference type="PROSITE" id="PS50088">
    <property type="entry name" value="ANK_REPEAT"/>
    <property type="match status" value="2"/>
</dbReference>
<dbReference type="Gene3D" id="1.25.40.20">
    <property type="entry name" value="Ankyrin repeat-containing domain"/>
    <property type="match status" value="1"/>
</dbReference>
<organism evidence="4 5">
    <name type="scientific">Ectocarpus siliculosus</name>
    <name type="common">Brown alga</name>
    <name type="synonym">Conferva siliculosa</name>
    <dbReference type="NCBI Taxonomy" id="2880"/>
    <lineage>
        <taxon>Eukaryota</taxon>
        <taxon>Sar</taxon>
        <taxon>Stramenopiles</taxon>
        <taxon>Ochrophyta</taxon>
        <taxon>PX clade</taxon>
        <taxon>Phaeophyceae</taxon>
        <taxon>Ectocarpales</taxon>
        <taxon>Ectocarpaceae</taxon>
        <taxon>Ectocarpus</taxon>
    </lineage>
</organism>
<dbReference type="eggNOG" id="KOG0510">
    <property type="taxonomic scope" value="Eukaryota"/>
</dbReference>
<evidence type="ECO:0000313" key="4">
    <source>
        <dbReference type="EMBL" id="CBJ33235.1"/>
    </source>
</evidence>
<evidence type="ECO:0000256" key="2">
    <source>
        <dbReference type="ARBA" id="ARBA00023043"/>
    </source>
</evidence>
<dbReference type="AlphaFoldDB" id="D7G1C5"/>
<dbReference type="PROSITE" id="PS50297">
    <property type="entry name" value="ANK_REP_REGION"/>
    <property type="match status" value="2"/>
</dbReference>
<dbReference type="EMBL" id="FN649760">
    <property type="protein sequence ID" value="CBJ33235.1"/>
    <property type="molecule type" value="Genomic_DNA"/>
</dbReference>
<dbReference type="SMART" id="SM00248">
    <property type="entry name" value="ANK"/>
    <property type="match status" value="4"/>
</dbReference>
<proteinExistence type="predicted"/>
<dbReference type="Proteomes" id="UP000002630">
    <property type="component" value="Unassembled WGS sequence"/>
</dbReference>
<evidence type="ECO:0000256" key="1">
    <source>
        <dbReference type="ARBA" id="ARBA00022737"/>
    </source>
</evidence>
<reference evidence="4 5" key="1">
    <citation type="journal article" date="2010" name="Nature">
        <title>The Ectocarpus genome and the independent evolution of multicellularity in brown algae.</title>
        <authorList>
            <person name="Cock J.M."/>
            <person name="Sterck L."/>
            <person name="Rouze P."/>
            <person name="Scornet D."/>
            <person name="Allen A.E."/>
            <person name="Amoutzias G."/>
            <person name="Anthouard V."/>
            <person name="Artiguenave F."/>
            <person name="Aury J.M."/>
            <person name="Badger J.H."/>
            <person name="Beszteri B."/>
            <person name="Billiau K."/>
            <person name="Bonnet E."/>
            <person name="Bothwell J.H."/>
            <person name="Bowler C."/>
            <person name="Boyen C."/>
            <person name="Brownlee C."/>
            <person name="Carrano C.J."/>
            <person name="Charrier B."/>
            <person name="Cho G.Y."/>
            <person name="Coelho S.M."/>
            <person name="Collen J."/>
            <person name="Corre E."/>
            <person name="Da Silva C."/>
            <person name="Delage L."/>
            <person name="Delaroque N."/>
            <person name="Dittami S.M."/>
            <person name="Doulbeau S."/>
            <person name="Elias M."/>
            <person name="Farnham G."/>
            <person name="Gachon C.M."/>
            <person name="Gschloessl B."/>
            <person name="Heesch S."/>
            <person name="Jabbari K."/>
            <person name="Jubin C."/>
            <person name="Kawai H."/>
            <person name="Kimura K."/>
            <person name="Kloareg B."/>
            <person name="Kupper F.C."/>
            <person name="Lang D."/>
            <person name="Le Bail A."/>
            <person name="Leblanc C."/>
            <person name="Lerouge P."/>
            <person name="Lohr M."/>
            <person name="Lopez P.J."/>
            <person name="Martens C."/>
            <person name="Maumus F."/>
            <person name="Michel G."/>
            <person name="Miranda-Saavedra D."/>
            <person name="Morales J."/>
            <person name="Moreau H."/>
            <person name="Motomura T."/>
            <person name="Nagasato C."/>
            <person name="Napoli C.A."/>
            <person name="Nelson D.R."/>
            <person name="Nyvall-Collen P."/>
            <person name="Peters A.F."/>
            <person name="Pommier C."/>
            <person name="Potin P."/>
            <person name="Poulain J."/>
            <person name="Quesneville H."/>
            <person name="Read B."/>
            <person name="Rensing S.A."/>
            <person name="Ritter A."/>
            <person name="Rousvoal S."/>
            <person name="Samanta M."/>
            <person name="Samson G."/>
            <person name="Schroeder D.C."/>
            <person name="Segurens B."/>
            <person name="Strittmatter M."/>
            <person name="Tonon T."/>
            <person name="Tregear J.W."/>
            <person name="Valentin K."/>
            <person name="von Dassow P."/>
            <person name="Yamagishi T."/>
            <person name="Van de Peer Y."/>
            <person name="Wincker P."/>
        </authorList>
    </citation>
    <scope>NUCLEOTIDE SEQUENCE [LARGE SCALE GENOMIC DNA]</scope>
    <source>
        <strain evidence="5">Ec32 / CCAP1310/4</strain>
    </source>
</reference>
<feature type="repeat" description="ANK" evidence="3">
    <location>
        <begin position="254"/>
        <end position="286"/>
    </location>
</feature>